<feature type="domain" description="Histidine kinase/HSP90-like ATPase" evidence="4">
    <location>
        <begin position="4"/>
        <end position="44"/>
    </location>
</feature>
<comment type="caution">
    <text evidence="5">The sequence shown here is derived from an EMBL/GenBank/DDBJ whole genome shotgun (WGS) entry which is preliminary data.</text>
</comment>
<dbReference type="Pfam" id="PF02518">
    <property type="entry name" value="HATPase_c"/>
    <property type="match status" value="1"/>
</dbReference>
<dbReference type="GO" id="GO:0004673">
    <property type="term" value="F:protein histidine kinase activity"/>
    <property type="evidence" value="ECO:0007669"/>
    <property type="project" value="UniProtKB-EC"/>
</dbReference>
<dbReference type="EMBL" id="VUMN01000008">
    <property type="protein sequence ID" value="MSS58179.1"/>
    <property type="molecule type" value="Genomic_DNA"/>
</dbReference>
<keyword evidence="5" id="KW-0418">Kinase</keyword>
<dbReference type="InterPro" id="IPR036890">
    <property type="entry name" value="HATPase_C_sf"/>
</dbReference>
<keyword evidence="3" id="KW-0902">Two-component regulatory system</keyword>
<dbReference type="SUPFAM" id="SSF55874">
    <property type="entry name" value="ATPase domain of HSP90 chaperone/DNA topoisomerase II/histidine kinase"/>
    <property type="match status" value="1"/>
</dbReference>
<evidence type="ECO:0000313" key="6">
    <source>
        <dbReference type="Proteomes" id="UP000461880"/>
    </source>
</evidence>
<dbReference type="InterPro" id="IPR003594">
    <property type="entry name" value="HATPase_dom"/>
</dbReference>
<dbReference type="Proteomes" id="UP000461880">
    <property type="component" value="Unassembled WGS sequence"/>
</dbReference>
<protein>
    <recommendedName>
        <fullName evidence="2">histidine kinase</fullName>
        <ecNumber evidence="2">2.7.13.3</ecNumber>
    </recommendedName>
</protein>
<evidence type="ECO:0000256" key="1">
    <source>
        <dbReference type="ARBA" id="ARBA00000085"/>
    </source>
</evidence>
<evidence type="ECO:0000259" key="4">
    <source>
        <dbReference type="Pfam" id="PF02518"/>
    </source>
</evidence>
<dbReference type="Gene3D" id="3.30.565.10">
    <property type="entry name" value="Histidine kinase-like ATPase, C-terminal domain"/>
    <property type="match status" value="1"/>
</dbReference>
<evidence type="ECO:0000256" key="3">
    <source>
        <dbReference type="ARBA" id="ARBA00023012"/>
    </source>
</evidence>
<evidence type="ECO:0000313" key="5">
    <source>
        <dbReference type="EMBL" id="MSS58179.1"/>
    </source>
</evidence>
<dbReference type="InterPro" id="IPR004358">
    <property type="entry name" value="Sig_transdc_His_kin-like_C"/>
</dbReference>
<dbReference type="EC" id="2.7.13.3" evidence="2"/>
<dbReference type="GO" id="GO:0000160">
    <property type="term" value="P:phosphorelay signal transduction system"/>
    <property type="evidence" value="ECO:0007669"/>
    <property type="project" value="UniProtKB-KW"/>
</dbReference>
<keyword evidence="5" id="KW-0808">Transferase</keyword>
<name>A0A7X2NRI3_9FIRM</name>
<proteinExistence type="predicted"/>
<gene>
    <name evidence="5" type="ORF">FYJ51_04585</name>
</gene>
<evidence type="ECO:0000256" key="2">
    <source>
        <dbReference type="ARBA" id="ARBA00012438"/>
    </source>
</evidence>
<dbReference type="PRINTS" id="PR00344">
    <property type="entry name" value="BCTRLSENSOR"/>
</dbReference>
<comment type="catalytic activity">
    <reaction evidence="1">
        <text>ATP + protein L-histidine = ADP + protein N-phospho-L-histidine.</text>
        <dbReference type="EC" id="2.7.13.3"/>
    </reaction>
</comment>
<keyword evidence="6" id="KW-1185">Reference proteome</keyword>
<accession>A0A7X2NRI3</accession>
<organism evidence="5 6">
    <name type="scientific">Stecheria intestinalis</name>
    <dbReference type="NCBI Taxonomy" id="2606630"/>
    <lineage>
        <taxon>Bacteria</taxon>
        <taxon>Bacillati</taxon>
        <taxon>Bacillota</taxon>
        <taxon>Erysipelotrichia</taxon>
        <taxon>Erysipelotrichales</taxon>
        <taxon>Erysipelotrichaceae</taxon>
        <taxon>Stecheria</taxon>
    </lineage>
</organism>
<reference evidence="5 6" key="1">
    <citation type="submission" date="2019-08" db="EMBL/GenBank/DDBJ databases">
        <title>In-depth cultivation of the pig gut microbiome towards novel bacterial diversity and tailored functional studies.</title>
        <authorList>
            <person name="Wylensek D."/>
            <person name="Hitch T.C.A."/>
            <person name="Clavel T."/>
        </authorList>
    </citation>
    <scope>NUCLEOTIDE SEQUENCE [LARGE SCALE GENOMIC DNA]</scope>
    <source>
        <strain evidence="5 6">Oil+RF-744-GAM-WT-6</strain>
    </source>
</reference>
<dbReference type="AlphaFoldDB" id="A0A7X2NRI3"/>
<sequence>MSDQDKSSGLGLSIAKEIIQAEKGNISAVSKVGEGTTFIVTFPVVTD</sequence>
<dbReference type="RefSeq" id="WP_154503962.1">
    <property type="nucleotide sequence ID" value="NZ_VUMN01000008.1"/>
</dbReference>